<keyword evidence="6" id="KW-1185">Reference proteome</keyword>
<dbReference type="Pfam" id="PF21271">
    <property type="entry name" value="SNX17-31_F2_FERM"/>
    <property type="match status" value="1"/>
</dbReference>
<dbReference type="SUPFAM" id="SSF64268">
    <property type="entry name" value="PX domain"/>
    <property type="match status" value="1"/>
</dbReference>
<reference evidence="5" key="2">
    <citation type="submission" date="2025-08" db="UniProtKB">
        <authorList>
            <consortium name="Ensembl"/>
        </authorList>
    </citation>
    <scope>IDENTIFICATION</scope>
</reference>
<dbReference type="KEGG" id="loc:102693637"/>
<evidence type="ECO:0000256" key="2">
    <source>
        <dbReference type="ARBA" id="ARBA00022448"/>
    </source>
</evidence>
<dbReference type="STRING" id="7918.ENSLOCP00000011836"/>
<keyword evidence="3" id="KW-0653">Protein transport</keyword>
<name>W5MTX7_LEPOC</name>
<dbReference type="GO" id="GO:0035091">
    <property type="term" value="F:phosphatidylinositol binding"/>
    <property type="evidence" value="ECO:0000318"/>
    <property type="project" value="GO_Central"/>
</dbReference>
<dbReference type="OMA" id="ESRWQWF"/>
<dbReference type="FunFam" id="2.30.29.30:FF:000297">
    <property type="entry name" value="Sorting nexin 31"/>
    <property type="match status" value="1"/>
</dbReference>
<dbReference type="FunFam" id="1.20.80.60:FF:000001">
    <property type="entry name" value="Sorting nexin-17 isoform1"/>
    <property type="match status" value="1"/>
</dbReference>
<dbReference type="Proteomes" id="UP000018468">
    <property type="component" value="Linkage group LG11"/>
</dbReference>
<dbReference type="Gene3D" id="2.30.29.30">
    <property type="entry name" value="Pleckstrin-homology domain (PH domain)/Phosphotyrosine-binding domain (PTB)"/>
    <property type="match status" value="1"/>
</dbReference>
<dbReference type="Pfam" id="PF21273">
    <property type="entry name" value="SNX17-27-31_F1_FERM"/>
    <property type="match status" value="1"/>
</dbReference>
<dbReference type="GO" id="GO:0006886">
    <property type="term" value="P:intracellular protein transport"/>
    <property type="evidence" value="ECO:0000318"/>
    <property type="project" value="GO_Central"/>
</dbReference>
<dbReference type="InterPro" id="IPR048763">
    <property type="entry name" value="SNX17-31_FERM_F1"/>
</dbReference>
<dbReference type="FunFam" id="3.30.1520.10:FF:000008">
    <property type="entry name" value="Sorting nexin-17 isoform1"/>
    <property type="match status" value="1"/>
</dbReference>
<accession>W5MTX7</accession>
<dbReference type="Bgee" id="ENSLOCG00000009692">
    <property type="expression patterns" value="Expressed in zone of skin and 8 other cell types or tissues"/>
</dbReference>
<dbReference type="HOGENOM" id="CLU_041342_0_0_1"/>
<dbReference type="InParanoid" id="W5MTX7"/>
<sequence>MHFNIPVTEEKTDKFGGRYVVYNIYLEGLLLCKVRYSDMHKWNEELRRVFKDCVPGFPPKYFLAMTEKMQDQRRHLLEQYLQKVAEISSIATSGIFCSFFRKMQQGTFRIPERSVVQDVILPDGRKIGVEIRISDTAHTLMEIVSDKMGLPRDLMGYFGLFLVQVKGNETLSVVKKLVPFELPRLTLESLEGGPSAIMLRKSYLDTSVDAEVLQSSCGLSLLCAQAAADLERGWSRPTEEQRRTLGALLEAGRKREFLQAAQRLRFYGHIQLDPCTCDHPEPSCPAAVWVGHPGLHCCITLPGNQTREEHFEINRMKSWCVSMLSRSSQDDAVGLSLSFEYTFDDVWKSITLHTKQAFLLSRLMLLVLKEQQAKVAEDLTDVTDPPNVRRKKSIFKNMKVSEEEAIKSKRTAPK</sequence>
<dbReference type="GO" id="GO:0032456">
    <property type="term" value="P:endocytic recycling"/>
    <property type="evidence" value="ECO:0000318"/>
    <property type="project" value="GO_Central"/>
</dbReference>
<dbReference type="PROSITE" id="PS50195">
    <property type="entry name" value="PX"/>
    <property type="match status" value="1"/>
</dbReference>
<dbReference type="InterPro" id="IPR011993">
    <property type="entry name" value="PH-like_dom_sf"/>
</dbReference>
<dbReference type="SMART" id="SM00312">
    <property type="entry name" value="PX"/>
    <property type="match status" value="1"/>
</dbReference>
<dbReference type="Pfam" id="PF00787">
    <property type="entry name" value="PX"/>
    <property type="match status" value="1"/>
</dbReference>
<evidence type="ECO:0000256" key="1">
    <source>
        <dbReference type="ARBA" id="ARBA00010883"/>
    </source>
</evidence>
<dbReference type="GeneTree" id="ENSGT00950000183212"/>
<evidence type="ECO:0000256" key="3">
    <source>
        <dbReference type="ARBA" id="ARBA00022927"/>
    </source>
</evidence>
<dbReference type="GO" id="GO:0005769">
    <property type="term" value="C:early endosome"/>
    <property type="evidence" value="ECO:0000318"/>
    <property type="project" value="GO_Central"/>
</dbReference>
<dbReference type="Gene3D" id="1.20.80.60">
    <property type="match status" value="1"/>
</dbReference>
<dbReference type="PANTHER" id="PTHR12431">
    <property type="entry name" value="SORTING NEXIN 17 AND 27"/>
    <property type="match status" value="1"/>
</dbReference>
<dbReference type="AlphaFoldDB" id="W5MTX7"/>
<reference evidence="5" key="3">
    <citation type="submission" date="2025-09" db="UniProtKB">
        <authorList>
            <consortium name="Ensembl"/>
        </authorList>
    </citation>
    <scope>IDENTIFICATION</scope>
</reference>
<evidence type="ECO:0000313" key="6">
    <source>
        <dbReference type="Proteomes" id="UP000018468"/>
    </source>
</evidence>
<dbReference type="EMBL" id="AHAT01004739">
    <property type="status" value="NOT_ANNOTATED_CDS"/>
    <property type="molecule type" value="Genomic_DNA"/>
</dbReference>
<dbReference type="Gene3D" id="3.10.20.90">
    <property type="entry name" value="Phosphatidylinositol 3-kinase Catalytic Subunit, Chain A, domain 1"/>
    <property type="match status" value="1"/>
</dbReference>
<proteinExistence type="inferred from homology"/>
<evidence type="ECO:0000313" key="5">
    <source>
        <dbReference type="Ensembl" id="ENSLOCP00000011836.1"/>
    </source>
</evidence>
<comment type="similarity">
    <text evidence="1">Belongs to the sorting nexin family.</text>
</comment>
<dbReference type="eggNOG" id="KOG3784">
    <property type="taxonomic scope" value="Eukaryota"/>
</dbReference>
<feature type="domain" description="PX" evidence="4">
    <location>
        <begin position="1"/>
        <end position="107"/>
    </location>
</feature>
<dbReference type="InterPro" id="IPR001683">
    <property type="entry name" value="PX_dom"/>
</dbReference>
<evidence type="ECO:0000259" key="4">
    <source>
        <dbReference type="PROSITE" id="PS50195"/>
    </source>
</evidence>
<dbReference type="OrthoDB" id="5772781at2759"/>
<keyword evidence="2" id="KW-0813">Transport</keyword>
<dbReference type="InterPro" id="IPR036871">
    <property type="entry name" value="PX_dom_sf"/>
</dbReference>
<reference evidence="6" key="1">
    <citation type="submission" date="2011-12" db="EMBL/GenBank/DDBJ databases">
        <title>The Draft Genome of Lepisosteus oculatus.</title>
        <authorList>
            <consortium name="The Broad Institute Genome Assembly &amp; Analysis Group"/>
            <consortium name="Computational R&amp;D Group"/>
            <consortium name="and Sequencing Platform"/>
            <person name="Di Palma F."/>
            <person name="Alfoldi J."/>
            <person name="Johnson J."/>
            <person name="Berlin A."/>
            <person name="Gnerre S."/>
            <person name="Jaffe D."/>
            <person name="MacCallum I."/>
            <person name="Young S."/>
            <person name="Walker B.J."/>
            <person name="Lander E.S."/>
            <person name="Lindblad-Toh K."/>
        </authorList>
    </citation>
    <scope>NUCLEOTIDE SEQUENCE [LARGE SCALE GENOMIC DNA]</scope>
</reference>
<dbReference type="Pfam" id="PF18116">
    <property type="entry name" value="SNX17_FERM_C"/>
    <property type="match status" value="1"/>
</dbReference>
<dbReference type="InterPro" id="IPR040842">
    <property type="entry name" value="SNX17/31_FERM"/>
</dbReference>
<organism evidence="5 6">
    <name type="scientific">Lepisosteus oculatus</name>
    <name type="common">Spotted gar</name>
    <dbReference type="NCBI Taxonomy" id="7918"/>
    <lineage>
        <taxon>Eukaryota</taxon>
        <taxon>Metazoa</taxon>
        <taxon>Chordata</taxon>
        <taxon>Craniata</taxon>
        <taxon>Vertebrata</taxon>
        <taxon>Euteleostomi</taxon>
        <taxon>Actinopterygii</taxon>
        <taxon>Neopterygii</taxon>
        <taxon>Holostei</taxon>
        <taxon>Semionotiformes</taxon>
        <taxon>Lepisosteidae</taxon>
        <taxon>Lepisosteus</taxon>
    </lineage>
</organism>
<dbReference type="InterPro" id="IPR048767">
    <property type="entry name" value="SNX17-31_FERM_F2"/>
</dbReference>
<dbReference type="PANTHER" id="PTHR12431:SF15">
    <property type="entry name" value="SORTING NEXIN-31"/>
    <property type="match status" value="1"/>
</dbReference>
<dbReference type="Gene3D" id="3.30.1520.10">
    <property type="entry name" value="Phox-like domain"/>
    <property type="match status" value="1"/>
</dbReference>
<protein>
    <submittedName>
        <fullName evidence="5">Sorting nexin 31</fullName>
    </submittedName>
</protein>
<dbReference type="Ensembl" id="ENSLOCT00000011856.1">
    <property type="protein sequence ID" value="ENSLOCP00000011836.1"/>
    <property type="gene ID" value="ENSLOCG00000009692.1"/>
</dbReference>